<comment type="caution">
    <text evidence="2">The sequence shown here is derived from an EMBL/GenBank/DDBJ whole genome shotgun (WGS) entry which is preliminary data.</text>
</comment>
<keyword evidence="1" id="KW-0812">Transmembrane</keyword>
<dbReference type="EMBL" id="MHIC01000002">
    <property type="protein sequence ID" value="OGY46148.1"/>
    <property type="molecule type" value="Genomic_DNA"/>
</dbReference>
<proteinExistence type="predicted"/>
<dbReference type="STRING" id="1797533.A2731_01070"/>
<reference evidence="2 3" key="1">
    <citation type="journal article" date="2016" name="Nat. Commun.">
        <title>Thousands of microbial genomes shed light on interconnected biogeochemical processes in an aquifer system.</title>
        <authorList>
            <person name="Anantharaman K."/>
            <person name="Brown C.T."/>
            <person name="Hug L.A."/>
            <person name="Sharon I."/>
            <person name="Castelle C.J."/>
            <person name="Probst A.J."/>
            <person name="Thomas B.C."/>
            <person name="Singh A."/>
            <person name="Wilkins M.J."/>
            <person name="Karaoz U."/>
            <person name="Brodie E.L."/>
            <person name="Williams K.H."/>
            <person name="Hubbard S.S."/>
            <person name="Banfield J.F."/>
        </authorList>
    </citation>
    <scope>NUCLEOTIDE SEQUENCE [LARGE SCALE GENOMIC DNA]</scope>
</reference>
<name>A0A1G1Y1H1_9BACT</name>
<gene>
    <name evidence="2" type="ORF">A2731_01070</name>
</gene>
<evidence type="ECO:0000313" key="3">
    <source>
        <dbReference type="Proteomes" id="UP000176241"/>
    </source>
</evidence>
<evidence type="ECO:0000313" key="2">
    <source>
        <dbReference type="EMBL" id="OGY46148.1"/>
    </source>
</evidence>
<dbReference type="AlphaFoldDB" id="A0A1G1Y1H1"/>
<accession>A0A1G1Y1H1</accession>
<keyword evidence="1" id="KW-0472">Membrane</keyword>
<organism evidence="2 3">
    <name type="scientific">Candidatus Buchananbacteria bacterium RIFCSPHIGHO2_01_FULL_39_8</name>
    <dbReference type="NCBI Taxonomy" id="1797533"/>
    <lineage>
        <taxon>Bacteria</taxon>
        <taxon>Candidatus Buchananiibacteriota</taxon>
    </lineage>
</organism>
<dbReference type="Proteomes" id="UP000176241">
    <property type="component" value="Unassembled WGS sequence"/>
</dbReference>
<feature type="transmembrane region" description="Helical" evidence="1">
    <location>
        <begin position="35"/>
        <end position="59"/>
    </location>
</feature>
<evidence type="ECO:0000256" key="1">
    <source>
        <dbReference type="SAM" id="Phobius"/>
    </source>
</evidence>
<protein>
    <submittedName>
        <fullName evidence="2">Uncharacterized protein</fullName>
    </submittedName>
</protein>
<keyword evidence="1" id="KW-1133">Transmembrane helix</keyword>
<sequence>MARFDLEPEFDFPAEIKPPRRWRKRRKKRSIQSKLKLSCCLLFIFLFFGVIIVGLAILAKTGVVQIPVFSEIFYKHPEPSRIIKIDDDQKGFEIEVNAQLQNLEISEQQLTYFLKQLLTRGEDPYFAQNIQATISVDGIEVFGFLQKPLRTNLTLMVRPYISTGKLNLEVIKVVAGNLSVPPALFGWLTKDFLADILDELNQKLETFGDLEKIELYLGKLVIDFQLLD</sequence>